<dbReference type="Proteomes" id="UP000266723">
    <property type="component" value="Unassembled WGS sequence"/>
</dbReference>
<feature type="region of interest" description="Disordered" evidence="1">
    <location>
        <begin position="40"/>
        <end position="59"/>
    </location>
</feature>
<name>A0ABQ7BL93_BRACR</name>
<proteinExistence type="predicted"/>
<evidence type="ECO:0000313" key="3">
    <source>
        <dbReference type="Proteomes" id="UP000266723"/>
    </source>
</evidence>
<comment type="caution">
    <text evidence="2">The sequence shown here is derived from an EMBL/GenBank/DDBJ whole genome shotgun (WGS) entry which is preliminary data.</text>
</comment>
<evidence type="ECO:0000256" key="1">
    <source>
        <dbReference type="SAM" id="MobiDB-lite"/>
    </source>
</evidence>
<reference evidence="2 3" key="1">
    <citation type="journal article" date="2020" name="BMC Genomics">
        <title>Intraspecific diversification of the crop wild relative Brassica cretica Lam. using demographic model selection.</title>
        <authorList>
            <person name="Kioukis A."/>
            <person name="Michalopoulou V.A."/>
            <person name="Briers L."/>
            <person name="Pirintsos S."/>
            <person name="Studholme D.J."/>
            <person name="Pavlidis P."/>
            <person name="Sarris P.F."/>
        </authorList>
    </citation>
    <scope>NUCLEOTIDE SEQUENCE [LARGE SCALE GENOMIC DNA]</scope>
    <source>
        <strain evidence="3">cv. PFS-1207/04</strain>
    </source>
</reference>
<organism evidence="2 3">
    <name type="scientific">Brassica cretica</name>
    <name type="common">Mustard</name>
    <dbReference type="NCBI Taxonomy" id="69181"/>
    <lineage>
        <taxon>Eukaryota</taxon>
        <taxon>Viridiplantae</taxon>
        <taxon>Streptophyta</taxon>
        <taxon>Embryophyta</taxon>
        <taxon>Tracheophyta</taxon>
        <taxon>Spermatophyta</taxon>
        <taxon>Magnoliopsida</taxon>
        <taxon>eudicotyledons</taxon>
        <taxon>Gunneridae</taxon>
        <taxon>Pentapetalae</taxon>
        <taxon>rosids</taxon>
        <taxon>malvids</taxon>
        <taxon>Brassicales</taxon>
        <taxon>Brassicaceae</taxon>
        <taxon>Brassiceae</taxon>
        <taxon>Brassica</taxon>
    </lineage>
</organism>
<dbReference type="EMBL" id="QGKV02001507">
    <property type="protein sequence ID" value="KAF3532670.1"/>
    <property type="molecule type" value="Genomic_DNA"/>
</dbReference>
<accession>A0ABQ7BL93</accession>
<protein>
    <submittedName>
        <fullName evidence="2">Uncharacterized protein</fullName>
    </submittedName>
</protein>
<gene>
    <name evidence="2" type="ORF">DY000_02042413</name>
</gene>
<sequence length="59" mass="6721">MEVKFQRVFGGDFDGQRLEPGAGQEVEVQRGREWEVFGGQRVMEGSRHREEQQDGGPSK</sequence>
<keyword evidence="3" id="KW-1185">Reference proteome</keyword>
<evidence type="ECO:0000313" key="2">
    <source>
        <dbReference type="EMBL" id="KAF3532670.1"/>
    </source>
</evidence>